<evidence type="ECO:0000256" key="7">
    <source>
        <dbReference type="ARBA" id="ARBA00022832"/>
    </source>
</evidence>
<reference evidence="16 17" key="1">
    <citation type="submission" date="2019-11" db="EMBL/GenBank/DDBJ databases">
        <title>Pedobacter sp. HMF7056 Genome sequencing and assembly.</title>
        <authorList>
            <person name="Kang H."/>
            <person name="Kim H."/>
            <person name="Joh K."/>
        </authorList>
    </citation>
    <scope>NUCLEOTIDE SEQUENCE [LARGE SCALE GENOMIC DNA]</scope>
    <source>
        <strain evidence="16 17">HMF7056</strain>
    </source>
</reference>
<dbReference type="PANTHER" id="PTHR12863:SF1">
    <property type="entry name" value="FATTY ACID 2-HYDROXYLASE"/>
    <property type="match status" value="1"/>
</dbReference>
<dbReference type="AlphaFoldDB" id="A0A7K1XZ48"/>
<evidence type="ECO:0000256" key="13">
    <source>
        <dbReference type="ARBA" id="ARBA00023160"/>
    </source>
</evidence>
<evidence type="ECO:0000256" key="2">
    <source>
        <dbReference type="ARBA" id="ARBA00004477"/>
    </source>
</evidence>
<evidence type="ECO:0000256" key="12">
    <source>
        <dbReference type="ARBA" id="ARBA00023136"/>
    </source>
</evidence>
<dbReference type="GO" id="GO:0006633">
    <property type="term" value="P:fatty acid biosynthetic process"/>
    <property type="evidence" value="ECO:0007669"/>
    <property type="project" value="UniProtKB-KW"/>
</dbReference>
<keyword evidence="12 14" id="KW-0472">Membrane</keyword>
<evidence type="ECO:0000256" key="6">
    <source>
        <dbReference type="ARBA" id="ARBA00022824"/>
    </source>
</evidence>
<dbReference type="GO" id="GO:0016020">
    <property type="term" value="C:membrane"/>
    <property type="evidence" value="ECO:0007669"/>
    <property type="project" value="InterPro"/>
</dbReference>
<dbReference type="GO" id="GO:0005506">
    <property type="term" value="F:iron ion binding"/>
    <property type="evidence" value="ECO:0007669"/>
    <property type="project" value="InterPro"/>
</dbReference>
<protein>
    <submittedName>
        <fullName evidence="16">Fatty acid hydroxylase</fullName>
    </submittedName>
</protein>
<keyword evidence="9 14" id="KW-1133">Transmembrane helix</keyword>
<evidence type="ECO:0000256" key="8">
    <source>
        <dbReference type="ARBA" id="ARBA00022833"/>
    </source>
</evidence>
<evidence type="ECO:0000256" key="3">
    <source>
        <dbReference type="ARBA" id="ARBA00022516"/>
    </source>
</evidence>
<keyword evidence="3" id="KW-0444">Lipid biosynthesis</keyword>
<dbReference type="Pfam" id="PF04116">
    <property type="entry name" value="FA_hydroxylase"/>
    <property type="match status" value="1"/>
</dbReference>
<evidence type="ECO:0000256" key="9">
    <source>
        <dbReference type="ARBA" id="ARBA00022989"/>
    </source>
</evidence>
<accession>A0A7K1XZ48</accession>
<keyword evidence="5" id="KW-0479">Metal-binding</keyword>
<keyword evidence="4 14" id="KW-0812">Transmembrane</keyword>
<evidence type="ECO:0000313" key="16">
    <source>
        <dbReference type="EMBL" id="MXV16240.1"/>
    </source>
</evidence>
<dbReference type="InterPro" id="IPR006694">
    <property type="entry name" value="Fatty_acid_hydroxylase"/>
</dbReference>
<keyword evidence="8" id="KW-0862">Zinc</keyword>
<feature type="domain" description="Fatty acid hydroxylase" evidence="15">
    <location>
        <begin position="63"/>
        <end position="199"/>
    </location>
</feature>
<evidence type="ECO:0000256" key="11">
    <source>
        <dbReference type="ARBA" id="ARBA00023098"/>
    </source>
</evidence>
<name>A0A7K1XZ48_9SPHI</name>
<keyword evidence="10" id="KW-0560">Oxidoreductase</keyword>
<comment type="cofactor">
    <cofactor evidence="1">
        <name>Zn(2+)</name>
        <dbReference type="ChEBI" id="CHEBI:29105"/>
    </cofactor>
</comment>
<comment type="caution">
    <text evidence="16">The sequence shown here is derived from an EMBL/GenBank/DDBJ whole genome shotgun (WGS) entry which is preliminary data.</text>
</comment>
<evidence type="ECO:0000256" key="1">
    <source>
        <dbReference type="ARBA" id="ARBA00001947"/>
    </source>
</evidence>
<keyword evidence="6" id="KW-0256">Endoplasmic reticulum</keyword>
<feature type="transmembrane region" description="Helical" evidence="14">
    <location>
        <begin position="52"/>
        <end position="72"/>
    </location>
</feature>
<keyword evidence="7" id="KW-0276">Fatty acid metabolism</keyword>
<dbReference type="PANTHER" id="PTHR12863">
    <property type="entry name" value="FATTY ACID HYDROXYLASE"/>
    <property type="match status" value="1"/>
</dbReference>
<proteinExistence type="predicted"/>
<keyword evidence="17" id="KW-1185">Reference proteome</keyword>
<gene>
    <name evidence="16" type="ORF">GS398_13080</name>
</gene>
<evidence type="ECO:0000259" key="15">
    <source>
        <dbReference type="Pfam" id="PF04116"/>
    </source>
</evidence>
<feature type="transmembrane region" description="Helical" evidence="14">
    <location>
        <begin position="27"/>
        <end position="45"/>
    </location>
</feature>
<evidence type="ECO:0000256" key="4">
    <source>
        <dbReference type="ARBA" id="ARBA00022692"/>
    </source>
</evidence>
<dbReference type="InterPro" id="IPR014430">
    <property type="entry name" value="Scs7"/>
</dbReference>
<dbReference type="GO" id="GO:0080132">
    <property type="term" value="F:fatty acid 2-hydroxylase activity"/>
    <property type="evidence" value="ECO:0007669"/>
    <property type="project" value="InterPro"/>
</dbReference>
<evidence type="ECO:0000256" key="10">
    <source>
        <dbReference type="ARBA" id="ARBA00023002"/>
    </source>
</evidence>
<dbReference type="Proteomes" id="UP000451233">
    <property type="component" value="Unassembled WGS sequence"/>
</dbReference>
<evidence type="ECO:0000256" key="14">
    <source>
        <dbReference type="SAM" id="Phobius"/>
    </source>
</evidence>
<comment type="subcellular location">
    <subcellularLocation>
        <location evidence="2">Endoplasmic reticulum membrane</location>
        <topology evidence="2">Multi-pass membrane protein</topology>
    </subcellularLocation>
</comment>
<evidence type="ECO:0000256" key="5">
    <source>
        <dbReference type="ARBA" id="ARBA00022723"/>
    </source>
</evidence>
<evidence type="ECO:0000313" key="17">
    <source>
        <dbReference type="Proteomes" id="UP000451233"/>
    </source>
</evidence>
<feature type="transmembrane region" description="Helical" evidence="14">
    <location>
        <begin position="121"/>
        <end position="151"/>
    </location>
</feature>
<sequence length="205" mass="24081">MKKTYISNSSESVRMFKSGFMESLSKVPFYVPLIVYIPVIIWFIWKSLFSLNLSALTFSAYVTAGFAVWSFIEYFLHRFVFHFHPTSDWAKRIHFIFHGVHHDFPNDAGRLVMPPSASLPLASLFFLLFYVILGNMAFPLFCGFITGYLIYDMVHYALHHATFKSGFWKKLKKHHMLHHYSDDTKGYGVTSDFWDKIFRSDFIKK</sequence>
<keyword evidence="13" id="KW-0275">Fatty acid biosynthesis</keyword>
<keyword evidence="11" id="KW-0443">Lipid metabolism</keyword>
<dbReference type="EMBL" id="WVHS01000003">
    <property type="protein sequence ID" value="MXV16240.1"/>
    <property type="molecule type" value="Genomic_DNA"/>
</dbReference>
<organism evidence="16 17">
    <name type="scientific">Hufsiella ginkgonis</name>
    <dbReference type="NCBI Taxonomy" id="2695274"/>
    <lineage>
        <taxon>Bacteria</taxon>
        <taxon>Pseudomonadati</taxon>
        <taxon>Bacteroidota</taxon>
        <taxon>Sphingobacteriia</taxon>
        <taxon>Sphingobacteriales</taxon>
        <taxon>Sphingobacteriaceae</taxon>
        <taxon>Hufsiella</taxon>
    </lineage>
</organism>